<accession>A0ACB9JIA6</accession>
<reference evidence="1 2" key="2">
    <citation type="journal article" date="2022" name="Mol. Ecol. Resour.">
        <title>The genomes of chicory, endive, great burdock and yacon provide insights into Asteraceae paleo-polyploidization history and plant inulin production.</title>
        <authorList>
            <person name="Fan W."/>
            <person name="Wang S."/>
            <person name="Wang H."/>
            <person name="Wang A."/>
            <person name="Jiang F."/>
            <person name="Liu H."/>
            <person name="Zhao H."/>
            <person name="Xu D."/>
            <person name="Zhang Y."/>
        </authorList>
    </citation>
    <scope>NUCLEOTIDE SEQUENCE [LARGE SCALE GENOMIC DNA]</scope>
    <source>
        <strain evidence="2">cv. Yunnan</strain>
        <tissue evidence="1">Leaves</tissue>
    </source>
</reference>
<evidence type="ECO:0000313" key="2">
    <source>
        <dbReference type="Proteomes" id="UP001056120"/>
    </source>
</evidence>
<reference evidence="2" key="1">
    <citation type="journal article" date="2022" name="Mol. Ecol. Resour.">
        <title>The genomes of chicory, endive, great burdock and yacon provide insights into Asteraceae palaeo-polyploidization history and plant inulin production.</title>
        <authorList>
            <person name="Fan W."/>
            <person name="Wang S."/>
            <person name="Wang H."/>
            <person name="Wang A."/>
            <person name="Jiang F."/>
            <person name="Liu H."/>
            <person name="Zhao H."/>
            <person name="Xu D."/>
            <person name="Zhang Y."/>
        </authorList>
    </citation>
    <scope>NUCLEOTIDE SEQUENCE [LARGE SCALE GENOMIC DNA]</scope>
    <source>
        <strain evidence="2">cv. Yunnan</strain>
    </source>
</reference>
<evidence type="ECO:0000313" key="1">
    <source>
        <dbReference type="EMBL" id="KAI3819393.1"/>
    </source>
</evidence>
<organism evidence="1 2">
    <name type="scientific">Smallanthus sonchifolius</name>
    <dbReference type="NCBI Taxonomy" id="185202"/>
    <lineage>
        <taxon>Eukaryota</taxon>
        <taxon>Viridiplantae</taxon>
        <taxon>Streptophyta</taxon>
        <taxon>Embryophyta</taxon>
        <taxon>Tracheophyta</taxon>
        <taxon>Spermatophyta</taxon>
        <taxon>Magnoliopsida</taxon>
        <taxon>eudicotyledons</taxon>
        <taxon>Gunneridae</taxon>
        <taxon>Pentapetalae</taxon>
        <taxon>asterids</taxon>
        <taxon>campanulids</taxon>
        <taxon>Asterales</taxon>
        <taxon>Asteraceae</taxon>
        <taxon>Asteroideae</taxon>
        <taxon>Heliantheae alliance</taxon>
        <taxon>Millerieae</taxon>
        <taxon>Smallanthus</taxon>
    </lineage>
</organism>
<protein>
    <submittedName>
        <fullName evidence="1">Uncharacterized protein</fullName>
    </submittedName>
</protein>
<gene>
    <name evidence="1" type="ORF">L1987_13224</name>
</gene>
<dbReference type="EMBL" id="CM042021">
    <property type="protein sequence ID" value="KAI3819393.1"/>
    <property type="molecule type" value="Genomic_DNA"/>
</dbReference>
<comment type="caution">
    <text evidence="1">The sequence shown here is derived from an EMBL/GenBank/DDBJ whole genome shotgun (WGS) entry which is preliminary data.</text>
</comment>
<sequence>MKTLACKIKENTIRLCVLNVNSSVFHNRFDNKKHYVQTMHICVWKRRISFGNKGGGDMENDDGLEKGERMKQFPRSAIHNKGVMQRLVGPTVLTQEEGRESMKEYNFLFFNEMINDVVK</sequence>
<proteinExistence type="predicted"/>
<name>A0ACB9JIA6_9ASTR</name>
<dbReference type="Proteomes" id="UP001056120">
    <property type="component" value="Linkage Group LG04"/>
</dbReference>
<keyword evidence="2" id="KW-1185">Reference proteome</keyword>